<organism evidence="6 7">
    <name type="scientific">Termitidicoccus mucosus</name>
    <dbReference type="NCBI Taxonomy" id="1184151"/>
    <lineage>
        <taxon>Bacteria</taxon>
        <taxon>Pseudomonadati</taxon>
        <taxon>Verrucomicrobiota</taxon>
        <taxon>Opitutia</taxon>
        <taxon>Opitutales</taxon>
        <taxon>Opitutaceae</taxon>
        <taxon>Termitidicoccus</taxon>
    </lineage>
</organism>
<dbReference type="PANTHER" id="PTHR30332:SF24">
    <property type="entry name" value="SECRETIN GSPD-RELATED"/>
    <property type="match status" value="1"/>
</dbReference>
<proteinExistence type="inferred from homology"/>
<comment type="subcellular location">
    <subcellularLocation>
        <location evidence="1">Membrane</location>
    </subcellularLocation>
</comment>
<accession>A0A178IR14</accession>
<sequence>MNTYQRLIIAGVAVALAITGRAVTPDPVPNFMRVGDLAAEGAPAFGARLQNPAAAAASVTEDTDPIDAILDARARPITFEGTEIAAAFYQLGRSYGLNINVDPDVTGTALLRFNGGTLRELIDALLETNDLFWTRKRNMFYVKRTQVEFYYIEYPQVNRTTSSQTAISLSPSTQSGGSTNFANNGVNAVQLNNSVNALGNGAYGIQGTTGDSTQFQISEKNEDTHWSGVENDIKSQVQKDEKIVLNKFSGMLTVDTTLKRHAFWKSYIERLNKRINAQVLIEVRIDEVVLNNEHKLGIDWTQISTAIENAATVGPIQTTTDITTIGSQTLAGDTLLGNFSVGKLSAAFAALRQQGEIKTLLKPSIRLLNNQKGFVKAGDDKTFWSLYSNITINNNSITPQTTTQKIYQGQRQTFGVVLPVTAQISDDGWVTLVIEPARTDLKGTDVSPDGEQTSPTTADQRISTMLRLRDNESAIIGGLSNETSGEQTRGVPGLSAIKFLGLGKLFRTDAKFTTISELVVTVSVKIIQ</sequence>
<comment type="similarity">
    <text evidence="4">Belongs to the bacterial secretin family.</text>
</comment>
<gene>
    <name evidence="6" type="ORF">AW736_26205</name>
</gene>
<reference evidence="6 7" key="1">
    <citation type="submission" date="2016-01" db="EMBL/GenBank/DDBJ databases">
        <title>High potential of lignocellulose degradation of a new Verrucomicrobia species.</title>
        <authorList>
            <person name="Wang Y."/>
            <person name="Shi Y."/>
            <person name="Qiu Z."/>
            <person name="Liu S."/>
            <person name="Yang H."/>
        </authorList>
    </citation>
    <scope>NUCLEOTIDE SEQUENCE [LARGE SCALE GENOMIC DNA]</scope>
    <source>
        <strain evidence="6 7">TSB47</strain>
    </source>
</reference>
<evidence type="ECO:0000256" key="3">
    <source>
        <dbReference type="ARBA" id="ARBA00023136"/>
    </source>
</evidence>
<keyword evidence="7" id="KW-1185">Reference proteome</keyword>
<keyword evidence="2" id="KW-0732">Signal</keyword>
<evidence type="ECO:0000259" key="5">
    <source>
        <dbReference type="Pfam" id="PF00263"/>
    </source>
</evidence>
<dbReference type="InterPro" id="IPR004846">
    <property type="entry name" value="T2SS/T3SS_dom"/>
</dbReference>
<dbReference type="Gene3D" id="3.55.50.30">
    <property type="match status" value="1"/>
</dbReference>
<dbReference type="RefSeq" id="WP_068773241.1">
    <property type="nucleotide sequence ID" value="NZ_CP109797.1"/>
</dbReference>
<dbReference type="InterPro" id="IPR050810">
    <property type="entry name" value="Bact_Secretion_Sys_Channel"/>
</dbReference>
<dbReference type="Pfam" id="PF00263">
    <property type="entry name" value="Secretin"/>
    <property type="match status" value="1"/>
</dbReference>
<evidence type="ECO:0000313" key="7">
    <source>
        <dbReference type="Proteomes" id="UP000078486"/>
    </source>
</evidence>
<dbReference type="GO" id="GO:0009306">
    <property type="term" value="P:protein secretion"/>
    <property type="evidence" value="ECO:0007669"/>
    <property type="project" value="InterPro"/>
</dbReference>
<dbReference type="EMBL" id="LRRQ01000003">
    <property type="protein sequence ID" value="OAM91875.1"/>
    <property type="molecule type" value="Genomic_DNA"/>
</dbReference>
<evidence type="ECO:0000313" key="6">
    <source>
        <dbReference type="EMBL" id="OAM91875.1"/>
    </source>
</evidence>
<evidence type="ECO:0000256" key="4">
    <source>
        <dbReference type="RuleBase" id="RU004003"/>
    </source>
</evidence>
<feature type="domain" description="Type II/III secretion system secretin-like" evidence="5">
    <location>
        <begin position="350"/>
        <end position="528"/>
    </location>
</feature>
<dbReference type="AlphaFoldDB" id="A0A178IR14"/>
<dbReference type="GO" id="GO:0015627">
    <property type="term" value="C:type II protein secretion system complex"/>
    <property type="evidence" value="ECO:0007669"/>
    <property type="project" value="TreeGrafter"/>
</dbReference>
<evidence type="ECO:0000256" key="2">
    <source>
        <dbReference type="ARBA" id="ARBA00022729"/>
    </source>
</evidence>
<dbReference type="PANTHER" id="PTHR30332">
    <property type="entry name" value="PROBABLE GENERAL SECRETION PATHWAY PROTEIN D"/>
    <property type="match status" value="1"/>
</dbReference>
<evidence type="ECO:0000256" key="1">
    <source>
        <dbReference type="ARBA" id="ARBA00004370"/>
    </source>
</evidence>
<comment type="caution">
    <text evidence="6">The sequence shown here is derived from an EMBL/GenBank/DDBJ whole genome shotgun (WGS) entry which is preliminary data.</text>
</comment>
<name>A0A178IR14_9BACT</name>
<keyword evidence="3" id="KW-0472">Membrane</keyword>
<dbReference type="STRING" id="1184151.AW736_26205"/>
<dbReference type="Proteomes" id="UP000078486">
    <property type="component" value="Unassembled WGS sequence"/>
</dbReference>
<dbReference type="OrthoDB" id="182525at2"/>
<protein>
    <recommendedName>
        <fullName evidence="5">Type II/III secretion system secretin-like domain-containing protein</fullName>
    </recommendedName>
</protein>